<dbReference type="SMART" id="SM00387">
    <property type="entry name" value="HATPase_c"/>
    <property type="match status" value="1"/>
</dbReference>
<dbReference type="InterPro" id="IPR003661">
    <property type="entry name" value="HisK_dim/P_dom"/>
</dbReference>
<sequence length="504" mass="57518">MPLKIISIFSFIILIPSLSIFYLGSRLNESEESMLRARYYAAEEERLELAVNQSTLILEKLEKGLLPLLKKTAMDNESINELSSSSIYIKHLFILNPKGKIIYPLSSSEALTPREADFLERNDHILRDPQTYSNSQDKSTGWYSWYAGKNLNLILWTQTSDQFTVGVELHHDRLISEIIKNIPDKLSEESYQLVLRSAESQLYRSSTEPSTYSNILKAELPAPLQSFQFAYHFNEPVFISPLRQYFLIGFSLLTALSLSGICFLLYRERRRNILESTQRVNFANQVSHELKTPLTNIRMYAELLQNRLDDEDPKVMKRLNVIITESHRLSRMINNVLNFAKWEKGKIFIKTDEVIPDQICTDTLSKFDLAFHKKKLTINSHLNASKSILADPDLFTQIMGNLFSNIEKYVPDNCTIDISSLQTEKQTEIIVQDNGHGIPKKHHGKIFQSFYRISNQMSDGVTGTGIGLAIARDFARAHGGELELIPSQEGACFKLTLPNLGNIS</sequence>
<evidence type="ECO:0000256" key="6">
    <source>
        <dbReference type="ARBA" id="ARBA00023012"/>
    </source>
</evidence>
<dbReference type="OrthoDB" id="9813151at2"/>
<evidence type="ECO:0000256" key="1">
    <source>
        <dbReference type="ARBA" id="ARBA00000085"/>
    </source>
</evidence>
<dbReference type="FunFam" id="1.10.287.130:FF:000001">
    <property type="entry name" value="Two-component sensor histidine kinase"/>
    <property type="match status" value="1"/>
</dbReference>
<keyword evidence="7" id="KW-0812">Transmembrane</keyword>
<protein>
    <recommendedName>
        <fullName evidence="2">histidine kinase</fullName>
        <ecNumber evidence="2">2.7.13.3</ecNumber>
    </recommendedName>
</protein>
<dbReference type="PANTHER" id="PTHR43547">
    <property type="entry name" value="TWO-COMPONENT HISTIDINE KINASE"/>
    <property type="match status" value="1"/>
</dbReference>
<dbReference type="EC" id="2.7.13.3" evidence="2"/>
<gene>
    <name evidence="9" type="ORF">LNTAR_18435</name>
</gene>
<feature type="transmembrane region" description="Helical" evidence="7">
    <location>
        <begin position="6"/>
        <end position="24"/>
    </location>
</feature>
<name>A6DNJ3_9BACT</name>
<dbReference type="SUPFAM" id="SSF47384">
    <property type="entry name" value="Homodimeric domain of signal transducing histidine kinase"/>
    <property type="match status" value="1"/>
</dbReference>
<keyword evidence="5 9" id="KW-0418">Kinase</keyword>
<dbReference type="STRING" id="313628.LNTAR_18435"/>
<proteinExistence type="predicted"/>
<dbReference type="GO" id="GO:0000155">
    <property type="term" value="F:phosphorelay sensor kinase activity"/>
    <property type="evidence" value="ECO:0007669"/>
    <property type="project" value="InterPro"/>
</dbReference>
<dbReference type="Pfam" id="PF00512">
    <property type="entry name" value="HisKA"/>
    <property type="match status" value="1"/>
</dbReference>
<dbReference type="InterPro" id="IPR005467">
    <property type="entry name" value="His_kinase_dom"/>
</dbReference>
<dbReference type="InterPro" id="IPR004358">
    <property type="entry name" value="Sig_transdc_His_kin-like_C"/>
</dbReference>
<evidence type="ECO:0000256" key="7">
    <source>
        <dbReference type="SAM" id="Phobius"/>
    </source>
</evidence>
<keyword evidence="7" id="KW-1133">Transmembrane helix</keyword>
<dbReference type="Gene3D" id="3.30.565.10">
    <property type="entry name" value="Histidine kinase-like ATPase, C-terminal domain"/>
    <property type="match status" value="1"/>
</dbReference>
<evidence type="ECO:0000256" key="5">
    <source>
        <dbReference type="ARBA" id="ARBA00022777"/>
    </source>
</evidence>
<keyword evidence="3" id="KW-0597">Phosphoprotein</keyword>
<evidence type="ECO:0000256" key="3">
    <source>
        <dbReference type="ARBA" id="ARBA00022553"/>
    </source>
</evidence>
<reference evidence="9 10" key="1">
    <citation type="journal article" date="2010" name="J. Bacteriol.">
        <title>Genome sequence of Lentisphaera araneosa HTCC2155T, the type species of the order Lentisphaerales in the phylum Lentisphaerae.</title>
        <authorList>
            <person name="Thrash J.C."/>
            <person name="Cho J.C."/>
            <person name="Vergin K.L."/>
            <person name="Morris R.M."/>
            <person name="Giovannoni S.J."/>
        </authorList>
    </citation>
    <scope>NUCLEOTIDE SEQUENCE [LARGE SCALE GENOMIC DNA]</scope>
    <source>
        <strain evidence="9 10">HTCC2155</strain>
    </source>
</reference>
<dbReference type="InterPro" id="IPR036097">
    <property type="entry name" value="HisK_dim/P_sf"/>
</dbReference>
<keyword evidence="10" id="KW-1185">Reference proteome</keyword>
<dbReference type="PRINTS" id="PR00344">
    <property type="entry name" value="BCTRLSENSOR"/>
</dbReference>
<dbReference type="InterPro" id="IPR036890">
    <property type="entry name" value="HATPase_C_sf"/>
</dbReference>
<dbReference type="InterPro" id="IPR003594">
    <property type="entry name" value="HATPase_dom"/>
</dbReference>
<comment type="caution">
    <text evidence="9">The sequence shown here is derived from an EMBL/GenBank/DDBJ whole genome shotgun (WGS) entry which is preliminary data.</text>
</comment>
<dbReference type="Proteomes" id="UP000004947">
    <property type="component" value="Unassembled WGS sequence"/>
</dbReference>
<feature type="transmembrane region" description="Helical" evidence="7">
    <location>
        <begin position="245"/>
        <end position="266"/>
    </location>
</feature>
<dbReference type="EMBL" id="ABCK01000014">
    <property type="protein sequence ID" value="EDM26652.1"/>
    <property type="molecule type" value="Genomic_DNA"/>
</dbReference>
<dbReference type="AlphaFoldDB" id="A6DNJ3"/>
<evidence type="ECO:0000313" key="10">
    <source>
        <dbReference type="Proteomes" id="UP000004947"/>
    </source>
</evidence>
<dbReference type="PANTHER" id="PTHR43547:SF2">
    <property type="entry name" value="HYBRID SIGNAL TRANSDUCTION HISTIDINE KINASE C"/>
    <property type="match status" value="1"/>
</dbReference>
<keyword evidence="7" id="KW-0472">Membrane</keyword>
<evidence type="ECO:0000313" key="9">
    <source>
        <dbReference type="EMBL" id="EDM26652.1"/>
    </source>
</evidence>
<dbReference type="PROSITE" id="PS50109">
    <property type="entry name" value="HIS_KIN"/>
    <property type="match status" value="1"/>
</dbReference>
<evidence type="ECO:0000256" key="2">
    <source>
        <dbReference type="ARBA" id="ARBA00012438"/>
    </source>
</evidence>
<keyword evidence="4" id="KW-0808">Transferase</keyword>
<dbReference type="CDD" id="cd00075">
    <property type="entry name" value="HATPase"/>
    <property type="match status" value="1"/>
</dbReference>
<organism evidence="9 10">
    <name type="scientific">Lentisphaera araneosa HTCC2155</name>
    <dbReference type="NCBI Taxonomy" id="313628"/>
    <lineage>
        <taxon>Bacteria</taxon>
        <taxon>Pseudomonadati</taxon>
        <taxon>Lentisphaerota</taxon>
        <taxon>Lentisphaeria</taxon>
        <taxon>Lentisphaerales</taxon>
        <taxon>Lentisphaeraceae</taxon>
        <taxon>Lentisphaera</taxon>
    </lineage>
</organism>
<dbReference type="SUPFAM" id="SSF55874">
    <property type="entry name" value="ATPase domain of HSP90 chaperone/DNA topoisomerase II/histidine kinase"/>
    <property type="match status" value="1"/>
</dbReference>
<feature type="domain" description="Histidine kinase" evidence="8">
    <location>
        <begin position="285"/>
        <end position="501"/>
    </location>
</feature>
<evidence type="ECO:0000259" key="8">
    <source>
        <dbReference type="PROSITE" id="PS50109"/>
    </source>
</evidence>
<dbReference type="eggNOG" id="COG5002">
    <property type="taxonomic scope" value="Bacteria"/>
</dbReference>
<dbReference type="CDD" id="cd00082">
    <property type="entry name" value="HisKA"/>
    <property type="match status" value="1"/>
</dbReference>
<dbReference type="Pfam" id="PF02518">
    <property type="entry name" value="HATPase_c"/>
    <property type="match status" value="1"/>
</dbReference>
<dbReference type="SMART" id="SM00388">
    <property type="entry name" value="HisKA"/>
    <property type="match status" value="1"/>
</dbReference>
<dbReference type="RefSeq" id="WP_007279431.1">
    <property type="nucleotide sequence ID" value="NZ_ABCK01000014.1"/>
</dbReference>
<dbReference type="Gene3D" id="1.10.287.130">
    <property type="match status" value="1"/>
</dbReference>
<accession>A6DNJ3</accession>
<keyword evidence="6" id="KW-0902">Two-component regulatory system</keyword>
<comment type="catalytic activity">
    <reaction evidence="1">
        <text>ATP + protein L-histidine = ADP + protein N-phospho-L-histidine.</text>
        <dbReference type="EC" id="2.7.13.3"/>
    </reaction>
</comment>
<evidence type="ECO:0000256" key="4">
    <source>
        <dbReference type="ARBA" id="ARBA00022679"/>
    </source>
</evidence>